<accession>A0AAW1QXB5</accession>
<proteinExistence type="predicted"/>
<evidence type="ECO:0000313" key="1">
    <source>
        <dbReference type="EMBL" id="KAK9826185.1"/>
    </source>
</evidence>
<dbReference type="Proteomes" id="UP001445335">
    <property type="component" value="Unassembled WGS sequence"/>
</dbReference>
<organism evidence="1 2">
    <name type="scientific">Elliptochloris bilobata</name>
    <dbReference type="NCBI Taxonomy" id="381761"/>
    <lineage>
        <taxon>Eukaryota</taxon>
        <taxon>Viridiplantae</taxon>
        <taxon>Chlorophyta</taxon>
        <taxon>core chlorophytes</taxon>
        <taxon>Trebouxiophyceae</taxon>
        <taxon>Trebouxiophyceae incertae sedis</taxon>
        <taxon>Elliptochloris clade</taxon>
        <taxon>Elliptochloris</taxon>
    </lineage>
</organism>
<dbReference type="AlphaFoldDB" id="A0AAW1QXB5"/>
<dbReference type="EMBL" id="JALJOU010000067">
    <property type="protein sequence ID" value="KAK9826185.1"/>
    <property type="molecule type" value="Genomic_DNA"/>
</dbReference>
<protein>
    <submittedName>
        <fullName evidence="1">Uncharacterized protein</fullName>
    </submittedName>
</protein>
<sequence length="102" mass="11273">MKPKCVRRQPCAPSRVLSLDCGGPPAQLDFYTREESLAIIEGCRRYATSTQKWRNILKGQGAWPAPGQRLDGILTPDLVKLVLDLALRPKLSRLESLTPAAC</sequence>
<comment type="caution">
    <text evidence="1">The sequence shown here is derived from an EMBL/GenBank/DDBJ whole genome shotgun (WGS) entry which is preliminary data.</text>
</comment>
<reference evidence="1 2" key="1">
    <citation type="journal article" date="2024" name="Nat. Commun.">
        <title>Phylogenomics reveals the evolutionary origins of lichenization in chlorophyte algae.</title>
        <authorList>
            <person name="Puginier C."/>
            <person name="Libourel C."/>
            <person name="Otte J."/>
            <person name="Skaloud P."/>
            <person name="Haon M."/>
            <person name="Grisel S."/>
            <person name="Petersen M."/>
            <person name="Berrin J.G."/>
            <person name="Delaux P.M."/>
            <person name="Dal Grande F."/>
            <person name="Keller J."/>
        </authorList>
    </citation>
    <scope>NUCLEOTIDE SEQUENCE [LARGE SCALE GENOMIC DNA]</scope>
    <source>
        <strain evidence="1 2">SAG 245.80</strain>
    </source>
</reference>
<evidence type="ECO:0000313" key="2">
    <source>
        <dbReference type="Proteomes" id="UP001445335"/>
    </source>
</evidence>
<gene>
    <name evidence="1" type="ORF">WJX81_005529</name>
</gene>
<name>A0AAW1QXB5_9CHLO</name>
<keyword evidence="2" id="KW-1185">Reference proteome</keyword>